<protein>
    <submittedName>
        <fullName evidence="4">FHA domain protein</fullName>
    </submittedName>
</protein>
<dbReference type="Proteomes" id="UP000242367">
    <property type="component" value="Unassembled WGS sequence"/>
</dbReference>
<keyword evidence="1" id="KW-0597">Phosphoprotein</keyword>
<accession>A0A2P4ULN7</accession>
<evidence type="ECO:0000313" key="4">
    <source>
        <dbReference type="EMBL" id="POM25963.1"/>
    </source>
</evidence>
<comment type="caution">
    <text evidence="4">The sequence shown here is derived from an EMBL/GenBank/DDBJ whole genome shotgun (WGS) entry which is preliminary data.</text>
</comment>
<feature type="compositionally biased region" description="Low complexity" evidence="2">
    <location>
        <begin position="58"/>
        <end position="72"/>
    </location>
</feature>
<dbReference type="InterPro" id="IPR008984">
    <property type="entry name" value="SMAD_FHA_dom_sf"/>
</dbReference>
<evidence type="ECO:0000256" key="1">
    <source>
        <dbReference type="ARBA" id="ARBA00022553"/>
    </source>
</evidence>
<dbReference type="RefSeq" id="WP_103561002.1">
    <property type="nucleotide sequence ID" value="NZ_MTBP01000001.1"/>
</dbReference>
<feature type="domain" description="FHA" evidence="3">
    <location>
        <begin position="125"/>
        <end position="180"/>
    </location>
</feature>
<dbReference type="Pfam" id="PF00498">
    <property type="entry name" value="FHA"/>
    <property type="match status" value="1"/>
</dbReference>
<evidence type="ECO:0000256" key="2">
    <source>
        <dbReference type="SAM" id="MobiDB-lite"/>
    </source>
</evidence>
<reference evidence="4 5" key="1">
    <citation type="journal article" date="2017" name="Chemistry">
        <title>Isolation, Biosynthesis and Chemical Modifications of Rubterolones A-F: Rare Tropolone Alkaloids from Actinomadura sp. 5-2.</title>
        <authorList>
            <person name="Guo H."/>
            <person name="Benndorf R."/>
            <person name="Leichnitz D."/>
            <person name="Klassen J.L."/>
            <person name="Vollmers J."/>
            <person name="Gorls H."/>
            <person name="Steinacker M."/>
            <person name="Weigel C."/>
            <person name="Dahse H.M."/>
            <person name="Kaster A.K."/>
            <person name="de Beer Z.W."/>
            <person name="Poulsen M."/>
            <person name="Beemelmanns C."/>
        </authorList>
    </citation>
    <scope>NUCLEOTIDE SEQUENCE [LARGE SCALE GENOMIC DNA]</scope>
    <source>
        <strain evidence="4 5">5-2</strain>
    </source>
</reference>
<sequence>MTARCPNGHDSVSGDYCDVCGEPIACPFCNAPRTGGRFCEDCGYGFTSGDRPEPLVRPEPASAPSGNSGAAPRRTGLGGRGWTATIAPDRAYFTAVQAQDGPDTPTLTFPADGRPRTVPLLGDKVRIGRRSVARGLLPEIDLSLPPADPGVSHAHAVLVAGADGWTVIDTGSTNGTTINGGADPIPANAPVPVGDGDRIHVGAWTTITLAFDREGRP</sequence>
<dbReference type="PROSITE" id="PS50006">
    <property type="entry name" value="FHA_DOMAIN"/>
    <property type="match status" value="1"/>
</dbReference>
<gene>
    <name evidence="4" type="ORF">BTM25_03470</name>
</gene>
<dbReference type="InterPro" id="IPR050923">
    <property type="entry name" value="Cell_Proc_Reg/RNA_Proc"/>
</dbReference>
<proteinExistence type="predicted"/>
<dbReference type="SMART" id="SM00240">
    <property type="entry name" value="FHA"/>
    <property type="match status" value="1"/>
</dbReference>
<dbReference type="EMBL" id="MTBP01000001">
    <property type="protein sequence ID" value="POM25963.1"/>
    <property type="molecule type" value="Genomic_DNA"/>
</dbReference>
<keyword evidence="5" id="KW-1185">Reference proteome</keyword>
<dbReference type="InterPro" id="IPR000253">
    <property type="entry name" value="FHA_dom"/>
</dbReference>
<evidence type="ECO:0000259" key="3">
    <source>
        <dbReference type="PROSITE" id="PS50006"/>
    </source>
</evidence>
<name>A0A2P4ULN7_9ACTN</name>
<dbReference type="SUPFAM" id="SSF49879">
    <property type="entry name" value="SMAD/FHA domain"/>
    <property type="match status" value="1"/>
</dbReference>
<evidence type="ECO:0000313" key="5">
    <source>
        <dbReference type="Proteomes" id="UP000242367"/>
    </source>
</evidence>
<dbReference type="PANTHER" id="PTHR23308">
    <property type="entry name" value="NUCLEAR INHIBITOR OF PROTEIN PHOSPHATASE-1"/>
    <property type="match status" value="1"/>
</dbReference>
<organism evidence="4 5">
    <name type="scientific">Actinomadura rubteroloni</name>
    <dbReference type="NCBI Taxonomy" id="1926885"/>
    <lineage>
        <taxon>Bacteria</taxon>
        <taxon>Bacillati</taxon>
        <taxon>Actinomycetota</taxon>
        <taxon>Actinomycetes</taxon>
        <taxon>Streptosporangiales</taxon>
        <taxon>Thermomonosporaceae</taxon>
        <taxon>Actinomadura</taxon>
    </lineage>
</organism>
<dbReference type="AlphaFoldDB" id="A0A2P4ULN7"/>
<dbReference type="Gene3D" id="2.60.200.20">
    <property type="match status" value="1"/>
</dbReference>
<feature type="region of interest" description="Disordered" evidence="2">
    <location>
        <begin position="51"/>
        <end position="79"/>
    </location>
</feature>
<dbReference type="CDD" id="cd00060">
    <property type="entry name" value="FHA"/>
    <property type="match status" value="1"/>
</dbReference>